<evidence type="ECO:0000259" key="10">
    <source>
        <dbReference type="PROSITE" id="PS51186"/>
    </source>
</evidence>
<evidence type="ECO:0000256" key="7">
    <source>
        <dbReference type="ARBA" id="ARBA00023315"/>
    </source>
</evidence>
<dbReference type="NCBIfam" id="TIGR02406">
    <property type="entry name" value="ectoine_EctA"/>
    <property type="match status" value="1"/>
</dbReference>
<dbReference type="CDD" id="cd04301">
    <property type="entry name" value="NAT_SF"/>
    <property type="match status" value="1"/>
</dbReference>
<keyword evidence="7 9" id="KW-0012">Acyltransferase</keyword>
<gene>
    <name evidence="9 11" type="primary">ectA</name>
    <name evidence="11" type="ORF">H0185_12045</name>
</gene>
<dbReference type="SUPFAM" id="SSF55729">
    <property type="entry name" value="Acyl-CoA N-acyltransferases (Nat)"/>
    <property type="match status" value="1"/>
</dbReference>
<evidence type="ECO:0000256" key="2">
    <source>
        <dbReference type="ARBA" id="ARBA00004978"/>
    </source>
</evidence>
<dbReference type="Gene3D" id="3.40.630.30">
    <property type="match status" value="1"/>
</dbReference>
<keyword evidence="12" id="KW-1185">Reference proteome</keyword>
<evidence type="ECO:0000256" key="4">
    <source>
        <dbReference type="ARBA" id="ARBA00012355"/>
    </source>
</evidence>
<evidence type="ECO:0000256" key="1">
    <source>
        <dbReference type="ARBA" id="ARBA00003741"/>
    </source>
</evidence>
<reference evidence="11 12" key="1">
    <citation type="submission" date="2020-07" db="EMBL/GenBank/DDBJ databases">
        <title>Fungal Genomes of the International Space Station.</title>
        <authorList>
            <person name="Seuylemezian A."/>
            <person name="Singh N.K."/>
            <person name="Wood J."/>
            <person name="Venkateswaran K."/>
        </authorList>
    </citation>
    <scope>NUCLEOTIDE SEQUENCE [LARGE SCALE GENOMIC DNA]</scope>
    <source>
        <strain evidence="11 12">PL-B2</strain>
    </source>
</reference>
<comment type="function">
    <text evidence="1 9">Catalyzes the acetylation of L-2,4-diaminobutyrate (DABA) to gamma-N-acetyl-alpha,gamma-diaminobutyric acid (ADABA) with acetyl coenzyme A.</text>
</comment>
<evidence type="ECO:0000313" key="12">
    <source>
        <dbReference type="Proteomes" id="UP000769780"/>
    </source>
</evidence>
<proteinExistence type="inferred from homology"/>
<dbReference type="InterPro" id="IPR000182">
    <property type="entry name" value="GNAT_dom"/>
</dbReference>
<dbReference type="GO" id="GO:0033816">
    <property type="term" value="F:diaminobutyrate acetyltransferase activity"/>
    <property type="evidence" value="ECO:0007669"/>
    <property type="project" value="UniProtKB-EC"/>
</dbReference>
<name>A0ABS7K5P3_9BACI</name>
<protein>
    <recommendedName>
        <fullName evidence="5 9">L-2,4-diaminobutyric acid acetyltransferase</fullName>
        <shortName evidence="9">DABA acetyltransferase</shortName>
        <ecNumber evidence="4 9">2.3.1.178</ecNumber>
    </recommendedName>
</protein>
<organism evidence="11 12">
    <name type="scientific">Mesobacillus maritimus</name>
    <dbReference type="NCBI Taxonomy" id="1643336"/>
    <lineage>
        <taxon>Bacteria</taxon>
        <taxon>Bacillati</taxon>
        <taxon>Bacillota</taxon>
        <taxon>Bacilli</taxon>
        <taxon>Bacillales</taxon>
        <taxon>Bacillaceae</taxon>
        <taxon>Mesobacillus</taxon>
    </lineage>
</organism>
<feature type="domain" description="N-acetyltransferase" evidence="10">
    <location>
        <begin position="13"/>
        <end position="165"/>
    </location>
</feature>
<dbReference type="EMBL" id="JACWFH010000012">
    <property type="protein sequence ID" value="MBY0097529.1"/>
    <property type="molecule type" value="Genomic_DNA"/>
</dbReference>
<dbReference type="PROSITE" id="PS51186">
    <property type="entry name" value="GNAT"/>
    <property type="match status" value="1"/>
</dbReference>
<dbReference type="RefSeq" id="WP_221873737.1">
    <property type="nucleotide sequence ID" value="NZ_JACWFH010000012.1"/>
</dbReference>
<dbReference type="Pfam" id="PF00583">
    <property type="entry name" value="Acetyltransf_1"/>
    <property type="match status" value="1"/>
</dbReference>
<evidence type="ECO:0000256" key="8">
    <source>
        <dbReference type="ARBA" id="ARBA00048924"/>
    </source>
</evidence>
<comment type="pathway">
    <text evidence="2 9">Amine and polyamine biosynthesis; ectoine biosynthesis; L-ectoine from L-aspartate 4-semialdehyde: step 2/3.</text>
</comment>
<keyword evidence="6 9" id="KW-0808">Transferase</keyword>
<evidence type="ECO:0000313" key="11">
    <source>
        <dbReference type="EMBL" id="MBY0097529.1"/>
    </source>
</evidence>
<evidence type="ECO:0000256" key="3">
    <source>
        <dbReference type="ARBA" id="ARBA00010712"/>
    </source>
</evidence>
<comment type="similarity">
    <text evidence="3 9">Belongs to the acetyltransferase family. EctA subfamily.</text>
</comment>
<dbReference type="EC" id="2.3.1.178" evidence="4 9"/>
<dbReference type="PANTHER" id="PTHR43072:SF23">
    <property type="entry name" value="UPF0039 PROTEIN C11D3.02C"/>
    <property type="match status" value="1"/>
</dbReference>
<evidence type="ECO:0000256" key="6">
    <source>
        <dbReference type="ARBA" id="ARBA00022679"/>
    </source>
</evidence>
<evidence type="ECO:0000256" key="9">
    <source>
        <dbReference type="RuleBase" id="RU365045"/>
    </source>
</evidence>
<accession>A0ABS7K5P3</accession>
<dbReference type="Proteomes" id="UP000769780">
    <property type="component" value="Unassembled WGS sequence"/>
</dbReference>
<dbReference type="PANTHER" id="PTHR43072">
    <property type="entry name" value="N-ACETYLTRANSFERASE"/>
    <property type="match status" value="1"/>
</dbReference>
<comment type="catalytic activity">
    <reaction evidence="8 9">
        <text>L-2,4-diaminobutanoate + acetyl-CoA = (2S)-4-acetamido-2-aminobutanoate + CoA + H(+)</text>
        <dbReference type="Rhea" id="RHEA:16901"/>
        <dbReference type="ChEBI" id="CHEBI:15378"/>
        <dbReference type="ChEBI" id="CHEBI:57287"/>
        <dbReference type="ChEBI" id="CHEBI:57288"/>
        <dbReference type="ChEBI" id="CHEBI:58761"/>
        <dbReference type="ChEBI" id="CHEBI:58929"/>
        <dbReference type="EC" id="2.3.1.178"/>
    </reaction>
</comment>
<dbReference type="InterPro" id="IPR016181">
    <property type="entry name" value="Acyl_CoA_acyltransferase"/>
</dbReference>
<sequence>MIKTTELDKLTSFSYRNPTKEDGAKMWELIKNTSNMDLNSAYSYLMFSNYFGDTCVVAEDKDEMIGFVSAFRPPASPDTIFVWQVAVNQMYRGQGIGNKLLNELLSRDACENVHYLEATVSPSNLPSQSLFKGLAKRMNCPCEISDCFTEEMFPEPGHEAEQTYRIGPF</sequence>
<dbReference type="InterPro" id="IPR012772">
    <property type="entry name" value="Ectoine_EctA"/>
</dbReference>
<evidence type="ECO:0000256" key="5">
    <source>
        <dbReference type="ARBA" id="ARBA00017935"/>
    </source>
</evidence>
<comment type="caution">
    <text evidence="11">The sequence shown here is derived from an EMBL/GenBank/DDBJ whole genome shotgun (WGS) entry which is preliminary data.</text>
</comment>